<keyword evidence="3" id="KW-1185">Reference proteome</keyword>
<evidence type="ECO:0000256" key="1">
    <source>
        <dbReference type="SAM" id="SignalP"/>
    </source>
</evidence>
<evidence type="ECO:0008006" key="4">
    <source>
        <dbReference type="Google" id="ProtNLM"/>
    </source>
</evidence>
<keyword evidence="1" id="KW-0732">Signal</keyword>
<accession>A0AAN6YJJ7</accession>
<feature type="chain" id="PRO_5042818451" description="Secreted protein" evidence="1">
    <location>
        <begin position="35"/>
        <end position="196"/>
    </location>
</feature>
<reference evidence="2" key="1">
    <citation type="journal article" date="2023" name="Mol. Phylogenet. Evol.">
        <title>Genome-scale phylogeny and comparative genomics of the fungal order Sordariales.</title>
        <authorList>
            <person name="Hensen N."/>
            <person name="Bonometti L."/>
            <person name="Westerberg I."/>
            <person name="Brannstrom I.O."/>
            <person name="Guillou S."/>
            <person name="Cros-Aarteil S."/>
            <person name="Calhoun S."/>
            <person name="Haridas S."/>
            <person name="Kuo A."/>
            <person name="Mondo S."/>
            <person name="Pangilinan J."/>
            <person name="Riley R."/>
            <person name="LaButti K."/>
            <person name="Andreopoulos B."/>
            <person name="Lipzen A."/>
            <person name="Chen C."/>
            <person name="Yan M."/>
            <person name="Daum C."/>
            <person name="Ng V."/>
            <person name="Clum A."/>
            <person name="Steindorff A."/>
            <person name="Ohm R.A."/>
            <person name="Martin F."/>
            <person name="Silar P."/>
            <person name="Natvig D.O."/>
            <person name="Lalanne C."/>
            <person name="Gautier V."/>
            <person name="Ament-Velasquez S.L."/>
            <person name="Kruys A."/>
            <person name="Hutchinson M.I."/>
            <person name="Powell A.J."/>
            <person name="Barry K."/>
            <person name="Miller A.N."/>
            <person name="Grigoriev I.V."/>
            <person name="Debuchy R."/>
            <person name="Gladieux P."/>
            <person name="Hiltunen Thoren M."/>
            <person name="Johannesson H."/>
        </authorList>
    </citation>
    <scope>NUCLEOTIDE SEQUENCE</scope>
    <source>
        <strain evidence="2">PSN293</strain>
    </source>
</reference>
<proteinExistence type="predicted"/>
<protein>
    <recommendedName>
        <fullName evidence="4">Secreted protein</fullName>
    </recommendedName>
</protein>
<organism evidence="2 3">
    <name type="scientific">Rhypophila decipiens</name>
    <dbReference type="NCBI Taxonomy" id="261697"/>
    <lineage>
        <taxon>Eukaryota</taxon>
        <taxon>Fungi</taxon>
        <taxon>Dikarya</taxon>
        <taxon>Ascomycota</taxon>
        <taxon>Pezizomycotina</taxon>
        <taxon>Sordariomycetes</taxon>
        <taxon>Sordariomycetidae</taxon>
        <taxon>Sordariales</taxon>
        <taxon>Naviculisporaceae</taxon>
        <taxon>Rhypophila</taxon>
    </lineage>
</organism>
<dbReference type="Proteomes" id="UP001301769">
    <property type="component" value="Unassembled WGS sequence"/>
</dbReference>
<reference evidence="2" key="2">
    <citation type="submission" date="2023-05" db="EMBL/GenBank/DDBJ databases">
        <authorList>
            <consortium name="Lawrence Berkeley National Laboratory"/>
            <person name="Steindorff A."/>
            <person name="Hensen N."/>
            <person name="Bonometti L."/>
            <person name="Westerberg I."/>
            <person name="Brannstrom I.O."/>
            <person name="Guillou S."/>
            <person name="Cros-Aarteil S."/>
            <person name="Calhoun S."/>
            <person name="Haridas S."/>
            <person name="Kuo A."/>
            <person name="Mondo S."/>
            <person name="Pangilinan J."/>
            <person name="Riley R."/>
            <person name="Labutti K."/>
            <person name="Andreopoulos B."/>
            <person name="Lipzen A."/>
            <person name="Chen C."/>
            <person name="Yanf M."/>
            <person name="Daum C."/>
            <person name="Ng V."/>
            <person name="Clum A."/>
            <person name="Ohm R."/>
            <person name="Martin F."/>
            <person name="Silar P."/>
            <person name="Natvig D."/>
            <person name="Lalanne C."/>
            <person name="Gautier V."/>
            <person name="Ament-Velasquez S.L."/>
            <person name="Kruys A."/>
            <person name="Hutchinson M.I."/>
            <person name="Powell A.J."/>
            <person name="Barry K."/>
            <person name="Miller A.N."/>
            <person name="Grigoriev I.V."/>
            <person name="Debuchy R."/>
            <person name="Gladieux P."/>
            <person name="Thoren M.H."/>
            <person name="Johannesson H."/>
        </authorList>
    </citation>
    <scope>NUCLEOTIDE SEQUENCE</scope>
    <source>
        <strain evidence="2">PSN293</strain>
    </source>
</reference>
<comment type="caution">
    <text evidence="2">The sequence shown here is derived from an EMBL/GenBank/DDBJ whole genome shotgun (WGS) entry which is preliminary data.</text>
</comment>
<name>A0AAN6YJJ7_9PEZI</name>
<feature type="signal peptide" evidence="1">
    <location>
        <begin position="1"/>
        <end position="34"/>
    </location>
</feature>
<gene>
    <name evidence="2" type="ORF">QBC37DRAFT_394041</name>
</gene>
<dbReference type="AlphaFoldDB" id="A0AAN6YJJ7"/>
<evidence type="ECO:0000313" key="3">
    <source>
        <dbReference type="Proteomes" id="UP001301769"/>
    </source>
</evidence>
<evidence type="ECO:0000313" key="2">
    <source>
        <dbReference type="EMBL" id="KAK4220259.1"/>
    </source>
</evidence>
<sequence>MHCIGVSFTFMRLSFLLFFLLLFWFWLNNSTTLASVSASQPSDPTCCTATCEFPLAWISSMHVSAPILNRQPVMGEQGWPKEQELDVGGIHRVRPEMKECALNQPGHVVSGAQRICLTSRKTLNSGQVSTILFEVFSLGQERKGGYLQGHKFKDQAVKMIFLLRSRFYELLAMFHPHIGHLLSVHRIGKNGTLGSG</sequence>
<dbReference type="EMBL" id="MU858045">
    <property type="protein sequence ID" value="KAK4220259.1"/>
    <property type="molecule type" value="Genomic_DNA"/>
</dbReference>